<comment type="similarity">
    <text evidence="1 6">Belongs to the sigma-70 factor family. ECF subfamily.</text>
</comment>
<dbReference type="SUPFAM" id="SSF88946">
    <property type="entry name" value="Sigma2 domain of RNA polymerase sigma factors"/>
    <property type="match status" value="1"/>
</dbReference>
<evidence type="ECO:0000313" key="10">
    <source>
        <dbReference type="Proteomes" id="UP000239614"/>
    </source>
</evidence>
<keyword evidence="10" id="KW-1185">Reference proteome</keyword>
<gene>
    <name evidence="9" type="primary">sigW_1</name>
    <name evidence="9" type="ORF">CPAL_11870</name>
</gene>
<keyword evidence="4 6" id="KW-0238">DNA-binding</keyword>
<dbReference type="RefSeq" id="WP_165815387.1">
    <property type="nucleotide sequence ID" value="NZ_PVXN01000025.1"/>
</dbReference>
<dbReference type="Pfam" id="PF04542">
    <property type="entry name" value="Sigma70_r2"/>
    <property type="match status" value="1"/>
</dbReference>
<feature type="domain" description="RNA polymerase sigma-70 region 2" evidence="7">
    <location>
        <begin position="24"/>
        <end position="86"/>
    </location>
</feature>
<dbReference type="GO" id="GO:0006352">
    <property type="term" value="P:DNA-templated transcription initiation"/>
    <property type="evidence" value="ECO:0007669"/>
    <property type="project" value="InterPro"/>
</dbReference>
<dbReference type="Gene3D" id="1.10.1740.10">
    <property type="match status" value="1"/>
</dbReference>
<dbReference type="EMBL" id="PVXN01000025">
    <property type="protein sequence ID" value="PRR73719.1"/>
    <property type="molecule type" value="Genomic_DNA"/>
</dbReference>
<evidence type="ECO:0000256" key="6">
    <source>
        <dbReference type="RuleBase" id="RU000716"/>
    </source>
</evidence>
<comment type="caution">
    <text evidence="9">The sequence shown here is derived from an EMBL/GenBank/DDBJ whole genome shotgun (WGS) entry which is preliminary data.</text>
</comment>
<dbReference type="PANTHER" id="PTHR43133">
    <property type="entry name" value="RNA POLYMERASE ECF-TYPE SIGMA FACTO"/>
    <property type="match status" value="1"/>
</dbReference>
<evidence type="ECO:0000259" key="8">
    <source>
        <dbReference type="Pfam" id="PF08281"/>
    </source>
</evidence>
<organism evidence="9 10">
    <name type="scientific">Clostridium thermopalmarium DSM 5974</name>
    <dbReference type="NCBI Taxonomy" id="1121340"/>
    <lineage>
        <taxon>Bacteria</taxon>
        <taxon>Bacillati</taxon>
        <taxon>Bacillota</taxon>
        <taxon>Clostridia</taxon>
        <taxon>Eubacteriales</taxon>
        <taxon>Clostridiaceae</taxon>
        <taxon>Clostridium</taxon>
    </lineage>
</organism>
<name>A0A2T0ATG4_9CLOT</name>
<evidence type="ECO:0000256" key="5">
    <source>
        <dbReference type="ARBA" id="ARBA00023163"/>
    </source>
</evidence>
<dbReference type="AlphaFoldDB" id="A0A2T0ATG4"/>
<dbReference type="CDD" id="cd06171">
    <property type="entry name" value="Sigma70_r4"/>
    <property type="match status" value="1"/>
</dbReference>
<dbReference type="Proteomes" id="UP000239614">
    <property type="component" value="Unassembled WGS sequence"/>
</dbReference>
<protein>
    <recommendedName>
        <fullName evidence="6">RNA polymerase sigma factor</fullName>
    </recommendedName>
</protein>
<accession>A0A2T0ATG4</accession>
<keyword evidence="5 6" id="KW-0804">Transcription</keyword>
<dbReference type="InterPro" id="IPR013249">
    <property type="entry name" value="RNA_pol_sigma70_r4_t2"/>
</dbReference>
<dbReference type="InterPro" id="IPR039425">
    <property type="entry name" value="RNA_pol_sigma-70-like"/>
</dbReference>
<dbReference type="PANTHER" id="PTHR43133:SF60">
    <property type="entry name" value="RNA POLYMERASE SIGMA FACTOR SIGV"/>
    <property type="match status" value="1"/>
</dbReference>
<dbReference type="Gene3D" id="1.10.10.10">
    <property type="entry name" value="Winged helix-like DNA-binding domain superfamily/Winged helix DNA-binding domain"/>
    <property type="match status" value="1"/>
</dbReference>
<feature type="domain" description="RNA polymerase sigma factor 70 region 4 type 2" evidence="8">
    <location>
        <begin position="117"/>
        <end position="169"/>
    </location>
</feature>
<dbReference type="InterPro" id="IPR036388">
    <property type="entry name" value="WH-like_DNA-bd_sf"/>
</dbReference>
<dbReference type="GO" id="GO:0016987">
    <property type="term" value="F:sigma factor activity"/>
    <property type="evidence" value="ECO:0007669"/>
    <property type="project" value="UniProtKB-KW"/>
</dbReference>
<proteinExistence type="inferred from homology"/>
<evidence type="ECO:0000313" key="9">
    <source>
        <dbReference type="EMBL" id="PRR73719.1"/>
    </source>
</evidence>
<keyword evidence="2 6" id="KW-0805">Transcription regulation</keyword>
<dbReference type="InterPro" id="IPR014284">
    <property type="entry name" value="RNA_pol_sigma-70_dom"/>
</dbReference>
<keyword evidence="3 6" id="KW-0731">Sigma factor</keyword>
<dbReference type="InterPro" id="IPR013324">
    <property type="entry name" value="RNA_pol_sigma_r3/r4-like"/>
</dbReference>
<dbReference type="InterPro" id="IPR000838">
    <property type="entry name" value="RNA_pol_sigma70_ECF_CS"/>
</dbReference>
<evidence type="ECO:0000256" key="2">
    <source>
        <dbReference type="ARBA" id="ARBA00023015"/>
    </source>
</evidence>
<sequence>MKLINIFKYKKNKKRFEENMALIYKDLYKFIYSIIKNKQLAEDILQETLIKAYEKFDTIKDIRKFRSWIFTIAKNESLSWIKRYTREVPSENMTLKSLSYSSGDIPEELLIKNETKEYVRKSIKMLSPVDQEIFFLRYHYDLTLNEIALILDMNENTVRTRHMRAKEKIRKYIINAELSSEIAASTLKKKR</sequence>
<dbReference type="GO" id="GO:0006950">
    <property type="term" value="P:response to stress"/>
    <property type="evidence" value="ECO:0007669"/>
    <property type="project" value="UniProtKB-ARBA"/>
</dbReference>
<evidence type="ECO:0000256" key="1">
    <source>
        <dbReference type="ARBA" id="ARBA00010641"/>
    </source>
</evidence>
<evidence type="ECO:0000259" key="7">
    <source>
        <dbReference type="Pfam" id="PF04542"/>
    </source>
</evidence>
<evidence type="ECO:0000256" key="4">
    <source>
        <dbReference type="ARBA" id="ARBA00023125"/>
    </source>
</evidence>
<dbReference type="GO" id="GO:0003677">
    <property type="term" value="F:DNA binding"/>
    <property type="evidence" value="ECO:0007669"/>
    <property type="project" value="UniProtKB-KW"/>
</dbReference>
<dbReference type="NCBIfam" id="TIGR02937">
    <property type="entry name" value="sigma70-ECF"/>
    <property type="match status" value="1"/>
</dbReference>
<dbReference type="InterPro" id="IPR007627">
    <property type="entry name" value="RNA_pol_sigma70_r2"/>
</dbReference>
<dbReference type="SUPFAM" id="SSF88659">
    <property type="entry name" value="Sigma3 and sigma4 domains of RNA polymerase sigma factors"/>
    <property type="match status" value="1"/>
</dbReference>
<dbReference type="PROSITE" id="PS01063">
    <property type="entry name" value="SIGMA70_ECF"/>
    <property type="match status" value="1"/>
</dbReference>
<dbReference type="Pfam" id="PF08281">
    <property type="entry name" value="Sigma70_r4_2"/>
    <property type="match status" value="1"/>
</dbReference>
<dbReference type="InterPro" id="IPR013325">
    <property type="entry name" value="RNA_pol_sigma_r2"/>
</dbReference>
<reference evidence="9 10" key="1">
    <citation type="submission" date="2018-03" db="EMBL/GenBank/DDBJ databases">
        <title>Genome sequence of Clostridium thermopalmarium DSM 5974.</title>
        <authorList>
            <person name="Poehlein A."/>
            <person name="Daniel R."/>
        </authorList>
    </citation>
    <scope>NUCLEOTIDE SEQUENCE [LARGE SCALE GENOMIC DNA]</scope>
    <source>
        <strain evidence="9 10">DSM 5974</strain>
    </source>
</reference>
<evidence type="ECO:0000256" key="3">
    <source>
        <dbReference type="ARBA" id="ARBA00023082"/>
    </source>
</evidence>